<proteinExistence type="predicted"/>
<name>A0A8T0KA73_PHAAN</name>
<accession>A0A8T0KA73</accession>
<dbReference type="AlphaFoldDB" id="A0A8T0KA73"/>
<dbReference type="OrthoDB" id="685434at2759"/>
<dbReference type="KEGG" id="var:108339089"/>
<comment type="caution">
    <text evidence="2">The sequence shown here is derived from an EMBL/GenBank/DDBJ whole genome shotgun (WGS) entry which is preliminary data.</text>
</comment>
<dbReference type="EMBL" id="JABFOF010000005">
    <property type="protein sequence ID" value="KAG2396496.1"/>
    <property type="molecule type" value="Genomic_DNA"/>
</dbReference>
<evidence type="ECO:0000313" key="2">
    <source>
        <dbReference type="EMBL" id="KAG2396496.1"/>
    </source>
</evidence>
<protein>
    <submittedName>
        <fullName evidence="2">Uncharacterized protein</fullName>
    </submittedName>
</protein>
<reference evidence="2 3" key="1">
    <citation type="submission" date="2020-05" db="EMBL/GenBank/DDBJ databases">
        <title>Vigna angularis (adzuki bean) Var. LongXiaoDou No. 4 denovo assembly.</title>
        <authorList>
            <person name="Xiang H."/>
        </authorList>
    </citation>
    <scope>NUCLEOTIDE SEQUENCE [LARGE SCALE GENOMIC DNA]</scope>
    <source>
        <tissue evidence="2">Leaf</tissue>
    </source>
</reference>
<organism evidence="2 3">
    <name type="scientific">Phaseolus angularis</name>
    <name type="common">Azuki bean</name>
    <name type="synonym">Vigna angularis</name>
    <dbReference type="NCBI Taxonomy" id="3914"/>
    <lineage>
        <taxon>Eukaryota</taxon>
        <taxon>Viridiplantae</taxon>
        <taxon>Streptophyta</taxon>
        <taxon>Embryophyta</taxon>
        <taxon>Tracheophyta</taxon>
        <taxon>Spermatophyta</taxon>
        <taxon>Magnoliopsida</taxon>
        <taxon>eudicotyledons</taxon>
        <taxon>Gunneridae</taxon>
        <taxon>Pentapetalae</taxon>
        <taxon>rosids</taxon>
        <taxon>fabids</taxon>
        <taxon>Fabales</taxon>
        <taxon>Fabaceae</taxon>
        <taxon>Papilionoideae</taxon>
        <taxon>50 kb inversion clade</taxon>
        <taxon>NPAAA clade</taxon>
        <taxon>indigoferoid/millettioid clade</taxon>
        <taxon>Phaseoleae</taxon>
        <taxon>Vigna</taxon>
    </lineage>
</organism>
<feature type="compositionally biased region" description="Basic and acidic residues" evidence="1">
    <location>
        <begin position="32"/>
        <end position="103"/>
    </location>
</feature>
<dbReference type="Proteomes" id="UP000743370">
    <property type="component" value="Unassembled WGS sequence"/>
</dbReference>
<evidence type="ECO:0000256" key="1">
    <source>
        <dbReference type="SAM" id="MobiDB-lite"/>
    </source>
</evidence>
<evidence type="ECO:0000313" key="3">
    <source>
        <dbReference type="Proteomes" id="UP000743370"/>
    </source>
</evidence>
<sequence length="155" mass="18264">MRKGNPVHLTGVATIAYHTFFEDKGFEDNRFEDSRFEDEGHVKKKDRTKEKFVPEKGEGEMKENLHSKTSLKEKLLEEEKEKEKKEHSDMKTLPEEKEEEKTCRISNGNIDEHRSTIKGIIEIIKERLPVADILLWQMRAEKLRHSESENAEKIE</sequence>
<feature type="region of interest" description="Disordered" evidence="1">
    <location>
        <begin position="32"/>
        <end position="107"/>
    </location>
</feature>
<gene>
    <name evidence="2" type="ORF">HKW66_Vig0227710</name>
</gene>